<protein>
    <submittedName>
        <fullName evidence="1">Uncharacterized protein</fullName>
    </submittedName>
</protein>
<gene>
    <name evidence="1" type="ORF">NDES1114_LOCUS25152</name>
</gene>
<dbReference type="EMBL" id="HBGF01037639">
    <property type="protein sequence ID" value="CAD9136161.1"/>
    <property type="molecule type" value="Transcribed_RNA"/>
</dbReference>
<evidence type="ECO:0000313" key="1">
    <source>
        <dbReference type="EMBL" id="CAD9136161.1"/>
    </source>
</evidence>
<sequence length="138" mass="15021">MYEYAATVTTDPNKAIRALMLKMPVPSSWFEGMAEVDDVGQVKAFATAEVRAGKAREGVGAVQHRLLQRLLPNAAVVGAFLCVGLNQLPGDLLERLHRRRLGAALVHVAPQRERVPPVRQDLALMAEEEEPAEGEGLT</sequence>
<accession>A0A7S1MMU3</accession>
<reference evidence="1" key="1">
    <citation type="submission" date="2021-01" db="EMBL/GenBank/DDBJ databases">
        <authorList>
            <person name="Corre E."/>
            <person name="Pelletier E."/>
            <person name="Niang G."/>
            <person name="Scheremetjew M."/>
            <person name="Finn R."/>
            <person name="Kale V."/>
            <person name="Holt S."/>
            <person name="Cochrane G."/>
            <person name="Meng A."/>
            <person name="Brown T."/>
            <person name="Cohen L."/>
        </authorList>
    </citation>
    <scope>NUCLEOTIDE SEQUENCE</scope>
    <source>
        <strain evidence="1">CCAP 1951/1</strain>
    </source>
</reference>
<proteinExistence type="predicted"/>
<name>A0A7S1MMU3_NEODS</name>
<organism evidence="1">
    <name type="scientific">Neobodo designis</name>
    <name type="common">Flagellated protozoan</name>
    <name type="synonym">Bodo designis</name>
    <dbReference type="NCBI Taxonomy" id="312471"/>
    <lineage>
        <taxon>Eukaryota</taxon>
        <taxon>Discoba</taxon>
        <taxon>Euglenozoa</taxon>
        <taxon>Kinetoplastea</taxon>
        <taxon>Metakinetoplastina</taxon>
        <taxon>Neobodonida</taxon>
        <taxon>Neobodo</taxon>
    </lineage>
</organism>
<dbReference type="AlphaFoldDB" id="A0A7S1MMU3"/>